<organism evidence="2 3">
    <name type="scientific">Rosa chinensis</name>
    <name type="common">China rose</name>
    <dbReference type="NCBI Taxonomy" id="74649"/>
    <lineage>
        <taxon>Eukaryota</taxon>
        <taxon>Viridiplantae</taxon>
        <taxon>Streptophyta</taxon>
        <taxon>Embryophyta</taxon>
        <taxon>Tracheophyta</taxon>
        <taxon>Spermatophyta</taxon>
        <taxon>Magnoliopsida</taxon>
        <taxon>eudicotyledons</taxon>
        <taxon>Gunneridae</taxon>
        <taxon>Pentapetalae</taxon>
        <taxon>rosids</taxon>
        <taxon>fabids</taxon>
        <taxon>Rosales</taxon>
        <taxon>Rosaceae</taxon>
        <taxon>Rosoideae</taxon>
        <taxon>Rosoideae incertae sedis</taxon>
        <taxon>Rosa</taxon>
    </lineage>
</organism>
<evidence type="ECO:0000313" key="3">
    <source>
        <dbReference type="Proteomes" id="UP000238479"/>
    </source>
</evidence>
<keyword evidence="3" id="KW-1185">Reference proteome</keyword>
<name>A0A2P6RRC4_ROSCH</name>
<feature type="compositionally biased region" description="Low complexity" evidence="1">
    <location>
        <begin position="1"/>
        <end position="27"/>
    </location>
</feature>
<feature type="region of interest" description="Disordered" evidence="1">
    <location>
        <begin position="1"/>
        <end position="41"/>
    </location>
</feature>
<dbReference type="Proteomes" id="UP000238479">
    <property type="component" value="Chromosome 2"/>
</dbReference>
<feature type="compositionally biased region" description="Polar residues" evidence="1">
    <location>
        <begin position="30"/>
        <end position="41"/>
    </location>
</feature>
<dbReference type="EMBL" id="PDCK01000040">
    <property type="protein sequence ID" value="PRQ48985.1"/>
    <property type="molecule type" value="Genomic_DNA"/>
</dbReference>
<gene>
    <name evidence="2" type="ORF">RchiOBHm_Chr2g0116841</name>
</gene>
<dbReference type="AlphaFoldDB" id="A0A2P6RRC4"/>
<accession>A0A2P6RRC4</accession>
<evidence type="ECO:0000313" key="2">
    <source>
        <dbReference type="EMBL" id="PRQ48985.1"/>
    </source>
</evidence>
<comment type="caution">
    <text evidence="2">The sequence shown here is derived from an EMBL/GenBank/DDBJ whole genome shotgun (WGS) entry which is preliminary data.</text>
</comment>
<evidence type="ECO:0000256" key="1">
    <source>
        <dbReference type="SAM" id="MobiDB-lite"/>
    </source>
</evidence>
<protein>
    <submittedName>
        <fullName evidence="2">Uncharacterized protein</fullName>
    </submittedName>
</protein>
<dbReference type="Gramene" id="PRQ48985">
    <property type="protein sequence ID" value="PRQ48985"/>
    <property type="gene ID" value="RchiOBHm_Chr2g0116841"/>
</dbReference>
<reference evidence="2 3" key="1">
    <citation type="journal article" date="2018" name="Nat. Genet.">
        <title>The Rosa genome provides new insights in the design of modern roses.</title>
        <authorList>
            <person name="Bendahmane M."/>
        </authorList>
    </citation>
    <scope>NUCLEOTIDE SEQUENCE [LARGE SCALE GENOMIC DNA]</scope>
    <source>
        <strain evidence="3">cv. Old Blush</strain>
    </source>
</reference>
<proteinExistence type="predicted"/>
<sequence length="58" mass="5997">MTASLTAALPPTPPSSTTSSSEISIPARVLSSTTKSHLQTHPLLTTQQEVSPLLQAIA</sequence>